<sequence length="553" mass="60239">MFDWDTDSFMSAWDTKFVSTNVKPGSRPYDRDLFLGLNAKLVASHPELQAYSYAIIAAACCAVGRADVVGRFFDDITFDATPETSEKTFLCLREAITIVFPYLGMPTCIPACYGMVGVVQRKGPAYASTRVLRKATVDEEDVRKGRELRSRIYSGVGNSEIFSLMDTYFTDLFTCSTVVTWGYLISKANEEVFEPQQSHLIIAASIAALGAVRQTKSHIKATLGIGNSVINHPRTKPSEADVPSQEIYFLAIFPYKTRNMAWSRLIKFLDEDHDPHLGDALVEPSEDLATLLQQGKLTARELVGRDLFSAKPTGKILRVHQLVGPLSPEDIPILRCVGLNYAKHIKETGRAPPPYPSIFIKPSQSVTGWSDDVPVPKIAQHDQLDYEGELVGSAMYSALGLIADASKAIVIGKEGKDISVENALEHVAGYTVANDVSARAWQREPSLAGSVPQWCFSKGFDSFAPMGPVLVSPSVLGAADDLLLQTRVNGELRQELSTSDLVFGVRQIIAFVSQGTTLEKGSVILTGTPGGVGLGMKPPTWLADDDIVEVSIT</sequence>
<dbReference type="EMBL" id="LKCW01000126">
    <property type="protein sequence ID" value="KPM38733.1"/>
    <property type="molecule type" value="Genomic_DNA"/>
</dbReference>
<comment type="similarity">
    <text evidence="1">Belongs to the FAH family.</text>
</comment>
<dbReference type="AlphaFoldDB" id="A0A0P7BFF5"/>
<keyword evidence="5" id="KW-1185">Reference proteome</keyword>
<organism evidence="4 5">
    <name type="scientific">Neonectria ditissima</name>
    <dbReference type="NCBI Taxonomy" id="78410"/>
    <lineage>
        <taxon>Eukaryota</taxon>
        <taxon>Fungi</taxon>
        <taxon>Dikarya</taxon>
        <taxon>Ascomycota</taxon>
        <taxon>Pezizomycotina</taxon>
        <taxon>Sordariomycetes</taxon>
        <taxon>Hypocreomycetidae</taxon>
        <taxon>Hypocreales</taxon>
        <taxon>Nectriaceae</taxon>
        <taxon>Neonectria</taxon>
    </lineage>
</organism>
<dbReference type="GO" id="GO:0006107">
    <property type="term" value="P:oxaloacetate metabolic process"/>
    <property type="evidence" value="ECO:0007669"/>
    <property type="project" value="UniProtKB-ARBA"/>
</dbReference>
<proteinExistence type="inferred from homology"/>
<dbReference type="InterPro" id="IPR029032">
    <property type="entry name" value="AhpD-like"/>
</dbReference>
<evidence type="ECO:0000313" key="5">
    <source>
        <dbReference type="Proteomes" id="UP000050424"/>
    </source>
</evidence>
<dbReference type="FunFam" id="3.90.850.10:FF:000002">
    <property type="entry name" value="2-hydroxyhepta-2,4-diene-1,7-dioate isomerase"/>
    <property type="match status" value="1"/>
</dbReference>
<dbReference type="Gene3D" id="1.20.1290.10">
    <property type="entry name" value="AhpD-like"/>
    <property type="match status" value="1"/>
</dbReference>
<dbReference type="PANTHER" id="PTHR11820">
    <property type="entry name" value="ACYLPYRUVASE"/>
    <property type="match status" value="1"/>
</dbReference>
<evidence type="ECO:0000256" key="2">
    <source>
        <dbReference type="ARBA" id="ARBA00022723"/>
    </source>
</evidence>
<dbReference type="InterPro" id="IPR011234">
    <property type="entry name" value="Fumarylacetoacetase-like_C"/>
</dbReference>
<dbReference type="GO" id="GO:0050163">
    <property type="term" value="F:oxaloacetate tautomerase activity"/>
    <property type="evidence" value="ECO:0007669"/>
    <property type="project" value="UniProtKB-ARBA"/>
</dbReference>
<dbReference type="SUPFAM" id="SSF69118">
    <property type="entry name" value="AhpD-like"/>
    <property type="match status" value="1"/>
</dbReference>
<dbReference type="STRING" id="78410.A0A0P7BFF5"/>
<evidence type="ECO:0000313" key="4">
    <source>
        <dbReference type="EMBL" id="KPM38733.1"/>
    </source>
</evidence>
<dbReference type="PANTHER" id="PTHR11820:SF100">
    <property type="entry name" value="FUMARYLACETOACETATE HYDROLASE FAMILY PROTEIN (AFU_ORTHOLOGUE AFUA_4G01490)"/>
    <property type="match status" value="1"/>
</dbReference>
<name>A0A0P7BFF5_9HYPO</name>
<comment type="caution">
    <text evidence="4">The sequence shown here is derived from an EMBL/GenBank/DDBJ whole genome shotgun (WGS) entry which is preliminary data.</text>
</comment>
<feature type="domain" description="Fumarylacetoacetase-like C-terminal" evidence="3">
    <location>
        <begin position="408"/>
        <end position="553"/>
    </location>
</feature>
<protein>
    <recommendedName>
        <fullName evidence="3">Fumarylacetoacetase-like C-terminal domain-containing protein</fullName>
    </recommendedName>
</protein>
<gene>
    <name evidence="4" type="ORF">AK830_g7830</name>
</gene>
<dbReference type="OrthoDB" id="3707757at2759"/>
<dbReference type="Gene3D" id="3.90.850.10">
    <property type="entry name" value="Fumarylacetoacetase-like, C-terminal domain"/>
    <property type="match status" value="1"/>
</dbReference>
<dbReference type="Proteomes" id="UP000050424">
    <property type="component" value="Unassembled WGS sequence"/>
</dbReference>
<dbReference type="Pfam" id="PF01557">
    <property type="entry name" value="FAA_hydrolase"/>
    <property type="match status" value="2"/>
</dbReference>
<feature type="domain" description="Fumarylacetoacetase-like C-terminal" evidence="3">
    <location>
        <begin position="336"/>
        <end position="391"/>
    </location>
</feature>
<reference evidence="4 5" key="1">
    <citation type="submission" date="2015-09" db="EMBL/GenBank/DDBJ databases">
        <title>Draft genome of a European isolate of the apple canker pathogen Neonectria ditissima.</title>
        <authorList>
            <person name="Gomez-Cortecero A."/>
            <person name="Harrison R.J."/>
            <person name="Armitage A.D."/>
        </authorList>
    </citation>
    <scope>NUCLEOTIDE SEQUENCE [LARGE SCALE GENOMIC DNA]</scope>
    <source>
        <strain evidence="4 5">R09/05</strain>
    </source>
</reference>
<evidence type="ECO:0000259" key="3">
    <source>
        <dbReference type="Pfam" id="PF01557"/>
    </source>
</evidence>
<evidence type="ECO:0000256" key="1">
    <source>
        <dbReference type="ARBA" id="ARBA00010211"/>
    </source>
</evidence>
<dbReference type="GO" id="GO:0046872">
    <property type="term" value="F:metal ion binding"/>
    <property type="evidence" value="ECO:0007669"/>
    <property type="project" value="UniProtKB-KW"/>
</dbReference>
<dbReference type="SUPFAM" id="SSF56529">
    <property type="entry name" value="FAH"/>
    <property type="match status" value="1"/>
</dbReference>
<dbReference type="InterPro" id="IPR036663">
    <property type="entry name" value="Fumarylacetoacetase_C_sf"/>
</dbReference>
<accession>A0A0P7BFF5</accession>
<keyword evidence="2" id="KW-0479">Metal-binding</keyword>